<evidence type="ECO:0000313" key="3">
    <source>
        <dbReference type="Proteomes" id="UP000007350"/>
    </source>
</evidence>
<protein>
    <submittedName>
        <fullName evidence="2">Uncharacterized protein</fullName>
    </submittedName>
</protein>
<evidence type="ECO:0000313" key="2">
    <source>
        <dbReference type="EMBL" id="EKF37589.1"/>
    </source>
</evidence>
<proteinExistence type="predicted"/>
<keyword evidence="3" id="KW-1185">Reference proteome</keyword>
<feature type="compositionally biased region" description="Basic residues" evidence="1">
    <location>
        <begin position="43"/>
        <end position="55"/>
    </location>
</feature>
<dbReference type="Proteomes" id="UP000007350">
    <property type="component" value="Unassembled WGS sequence"/>
</dbReference>
<accession>K2NIR3</accession>
<dbReference type="AlphaFoldDB" id="K2NIR3"/>
<gene>
    <name evidence="2" type="ORF">MOQ_002216</name>
</gene>
<feature type="region of interest" description="Disordered" evidence="1">
    <location>
        <begin position="33"/>
        <end position="55"/>
    </location>
</feature>
<comment type="caution">
    <text evidence="2">The sequence shown here is derived from an EMBL/GenBank/DDBJ whole genome shotgun (WGS) entry which is preliminary data.</text>
</comment>
<name>K2NIR3_TRYCR</name>
<feature type="region of interest" description="Disordered" evidence="1">
    <location>
        <begin position="1"/>
        <end position="20"/>
    </location>
</feature>
<reference evidence="2 3" key="1">
    <citation type="journal article" date="2012" name="BMC Genomics">
        <title>Comparative genomic analysis of human infective Trypanosoma cruzi lineages with the bat-restricted subspecies T. cruzi marinkellei.</title>
        <authorList>
            <person name="Franzen O."/>
            <person name="Talavera-Lopez C."/>
            <person name="Ochaya S."/>
            <person name="Butler C.E."/>
            <person name="Messenger L.A."/>
            <person name="Lewis M.D."/>
            <person name="Llewellyn M.S."/>
            <person name="Marinkelle C.J."/>
            <person name="Tyler K.M."/>
            <person name="Miles M.A."/>
            <person name="Andersson B."/>
        </authorList>
    </citation>
    <scope>NUCLEOTIDE SEQUENCE [LARGE SCALE GENOMIC DNA]</scope>
    <source>
        <strain evidence="2 3">B7</strain>
    </source>
</reference>
<evidence type="ECO:0000256" key="1">
    <source>
        <dbReference type="SAM" id="MobiDB-lite"/>
    </source>
</evidence>
<organism evidence="2 3">
    <name type="scientific">Trypanosoma cruzi marinkellei</name>
    <dbReference type="NCBI Taxonomy" id="85056"/>
    <lineage>
        <taxon>Eukaryota</taxon>
        <taxon>Discoba</taxon>
        <taxon>Euglenozoa</taxon>
        <taxon>Kinetoplastea</taxon>
        <taxon>Metakinetoplastina</taxon>
        <taxon>Trypanosomatida</taxon>
        <taxon>Trypanosomatidae</taxon>
        <taxon>Trypanosoma</taxon>
        <taxon>Schizotrypanum</taxon>
    </lineage>
</organism>
<dbReference type="EMBL" id="AHKC01008832">
    <property type="protein sequence ID" value="EKF37589.1"/>
    <property type="molecule type" value="Genomic_DNA"/>
</dbReference>
<feature type="non-terminal residue" evidence="2">
    <location>
        <position position="260"/>
    </location>
</feature>
<sequence>MTAHARRAQPGVTMVGEGPTCGRRNGSTVFLTGAEEPSMPAGKTRRKSKRGHSRRTRLFRHRIITDAAGCGSLDGPWETQFHPLWECPRRWELGLRLYGTASAHATARLGRNACHFLRTSLALLTDYCNTIQQREKQFAIMMNVGCASRGPTIHVVCVPSVRGANSTVSSRRMCMRWRLVFRSCLLSPPPSVCCCCDRAVCVCVCLLPWIGVCVVRGVRRTVHAWLLSSPHVVCPLCVCVCRTSRLPCCSPCPSLCRSAP</sequence>